<evidence type="ECO:0000313" key="2">
    <source>
        <dbReference type="EMBL" id="SJM72307.1"/>
    </source>
</evidence>
<feature type="transmembrane region" description="Helical" evidence="1">
    <location>
        <begin position="57"/>
        <end position="75"/>
    </location>
</feature>
<keyword evidence="1" id="KW-0472">Membrane</keyword>
<dbReference type="GO" id="GO:0005886">
    <property type="term" value="C:plasma membrane"/>
    <property type="evidence" value="ECO:0007669"/>
    <property type="project" value="TreeGrafter"/>
</dbReference>
<feature type="transmembrane region" description="Helical" evidence="1">
    <location>
        <begin position="141"/>
        <end position="159"/>
    </location>
</feature>
<dbReference type="InterPro" id="IPR003474">
    <property type="entry name" value="Glcn_transporter"/>
</dbReference>
<dbReference type="STRING" id="1945521.A1232T_01668"/>
<sequence>MISLLPIFLSLGLLMYLAYRGHSVILLAPLLAMLAVLLSGEASTMLGVYTQVFMKGLGGYIISFFPLFLLGAIFGKLMDDSGSALSISEALVNKLGKKQAVLSIVMACAILTYGGVSLFVVGFAIYPIAATLFRQLDIPKRLIPGAIALGALTFTMTALPGTPAIQNAIPMPFFRTDSFAAPGLGIIGGLIMLIGGMIWLNYRTRKAINAGEGYGQHHIDNLAVVDHSSKPSLLVSLLPIILVISINFICTKWLLPSMDNSYLASEEFGAIPLNKVLGIWAIVIALVVSCSAMILLNWKRWKNLKESLSDGALGSLLPIFNTASEVGYGSVIATLTGFIIVKEFLLGLSPENPLISEAVFVNVMAGITGSASGGLSIALNTMGDKYLQLASQFGINPELMHRVASIASGGLDALPHNGAVITLLVICQLTHKESYKDIFVVAVAVPILALIAVITLGTLIGSF</sequence>
<keyword evidence="1" id="KW-1133">Transmembrane helix</keyword>
<gene>
    <name evidence="2" type="ORF">A1232T_01668</name>
</gene>
<dbReference type="RefSeq" id="WP_077451387.1">
    <property type="nucleotide sequence ID" value="NZ_FUGE01000160.1"/>
</dbReference>
<proteinExistence type="predicted"/>
<feature type="transmembrane region" description="Helical" evidence="1">
    <location>
        <begin position="275"/>
        <end position="298"/>
    </location>
</feature>
<feature type="transmembrane region" description="Helical" evidence="1">
    <location>
        <begin position="30"/>
        <end position="50"/>
    </location>
</feature>
<evidence type="ECO:0000313" key="3">
    <source>
        <dbReference type="Proteomes" id="UP000188357"/>
    </source>
</evidence>
<evidence type="ECO:0000256" key="1">
    <source>
        <dbReference type="SAM" id="Phobius"/>
    </source>
</evidence>
<feature type="transmembrane region" description="Helical" evidence="1">
    <location>
        <begin position="179"/>
        <end position="200"/>
    </location>
</feature>
<keyword evidence="1" id="KW-0812">Transmembrane</keyword>
<keyword evidence="3" id="KW-1185">Reference proteome</keyword>
<feature type="transmembrane region" description="Helical" evidence="1">
    <location>
        <begin position="100"/>
        <end position="129"/>
    </location>
</feature>
<dbReference type="Pfam" id="PF02447">
    <property type="entry name" value="GntP_permease"/>
    <property type="match status" value="1"/>
</dbReference>
<feature type="transmembrane region" description="Helical" evidence="1">
    <location>
        <begin position="438"/>
        <end position="460"/>
    </location>
</feature>
<dbReference type="PANTHER" id="PTHR30354">
    <property type="entry name" value="GNT FAMILY GLUCONATE TRANSPORTER"/>
    <property type="match status" value="1"/>
</dbReference>
<dbReference type="AlphaFoldDB" id="A0A1R4GVS2"/>
<dbReference type="EMBL" id="FUGE01000160">
    <property type="protein sequence ID" value="SJM72307.1"/>
    <property type="molecule type" value="Genomic_DNA"/>
</dbReference>
<name>A0A1R4GVS2_9GAMM</name>
<feature type="transmembrane region" description="Helical" evidence="1">
    <location>
        <begin position="319"/>
        <end position="340"/>
    </location>
</feature>
<dbReference type="Proteomes" id="UP000188357">
    <property type="component" value="Unassembled WGS sequence"/>
</dbReference>
<protein>
    <submittedName>
        <fullName evidence="2">Citrate transporter</fullName>
    </submittedName>
</protein>
<dbReference type="GO" id="GO:0015128">
    <property type="term" value="F:gluconate transmembrane transporter activity"/>
    <property type="evidence" value="ECO:0007669"/>
    <property type="project" value="InterPro"/>
</dbReference>
<dbReference type="OrthoDB" id="86125at2"/>
<reference evidence="2 3" key="1">
    <citation type="submission" date="2017-02" db="EMBL/GenBank/DDBJ databases">
        <authorList>
            <person name="Peterson S.W."/>
        </authorList>
    </citation>
    <scope>NUCLEOTIDE SEQUENCE [LARGE SCALE GENOMIC DNA]</scope>
    <source>
        <strain evidence="2">Psychrobacter_piechaudii</strain>
    </source>
</reference>
<organism evidence="2 3">
    <name type="scientific">Psychrobacter piechaudii</name>
    <dbReference type="NCBI Taxonomy" id="1945521"/>
    <lineage>
        <taxon>Bacteria</taxon>
        <taxon>Pseudomonadati</taxon>
        <taxon>Pseudomonadota</taxon>
        <taxon>Gammaproteobacteria</taxon>
        <taxon>Moraxellales</taxon>
        <taxon>Moraxellaceae</taxon>
        <taxon>Psychrobacter</taxon>
    </lineage>
</organism>
<feature type="transmembrane region" description="Helical" evidence="1">
    <location>
        <begin position="233"/>
        <end position="255"/>
    </location>
</feature>
<feature type="transmembrane region" description="Helical" evidence="1">
    <location>
        <begin position="360"/>
        <end position="379"/>
    </location>
</feature>
<dbReference type="PANTHER" id="PTHR30354:SF7">
    <property type="entry name" value="BLL7963 PROTEIN"/>
    <property type="match status" value="1"/>
</dbReference>
<accession>A0A1R4GVS2</accession>